<protein>
    <submittedName>
        <fullName evidence="2">Heterokaryon incompatibility 6-like protein</fullName>
    </submittedName>
</protein>
<dbReference type="InterPro" id="IPR010730">
    <property type="entry name" value="HET"/>
</dbReference>
<name>A0ABR0SH89_9HYPO</name>
<evidence type="ECO:0000313" key="2">
    <source>
        <dbReference type="EMBL" id="KAK5991510.1"/>
    </source>
</evidence>
<accession>A0ABR0SH89</accession>
<evidence type="ECO:0000313" key="3">
    <source>
        <dbReference type="Proteomes" id="UP001338125"/>
    </source>
</evidence>
<dbReference type="InterPro" id="IPR052895">
    <property type="entry name" value="HetReg/Transcr_Mod"/>
</dbReference>
<dbReference type="PANTHER" id="PTHR24148">
    <property type="entry name" value="ANKYRIN REPEAT DOMAIN-CONTAINING PROTEIN 39 HOMOLOG-RELATED"/>
    <property type="match status" value="1"/>
</dbReference>
<evidence type="ECO:0000259" key="1">
    <source>
        <dbReference type="Pfam" id="PF06985"/>
    </source>
</evidence>
<dbReference type="EMBL" id="JAVFKD010000014">
    <property type="protein sequence ID" value="KAK5991510.1"/>
    <property type="molecule type" value="Genomic_DNA"/>
</dbReference>
<proteinExistence type="predicted"/>
<feature type="domain" description="Heterokaryon incompatibility" evidence="1">
    <location>
        <begin position="53"/>
        <end position="186"/>
    </location>
</feature>
<sequence>MSMTIDPVEGYKYGKLDKKQQEFRLLTLEPGEEEDGIVCSIAHASINDTALSYEALSYCWGDRADMRQIMVSGSRMQVTGSLFVALQHLRLPSAQRVLWVDALCINQNDLAERAQQVRLMGQIYSTCNNVLIWLGEASKTSGSALSSLRSLSYDSSYDNFDERRRQNTIGSLLSRPWFDRVWVIQEMAVAKKCTFICGHDTLDVDGLDETMESAQYQHRRLTGQDEMPGYYHKLLSLLETRSIVQRIARCGHGLGIPFGNILNRHSGAQATDPRDNILAFIGVSNLEELDGLVVSYHLTTQQVYANLVKWWIAKYFQLDIITTYLDKQERCLNLPSWIPDWSGKSTTDVLNTAPPNPIERTGAFAAWTGRSLSDEKDRYMIYSVSVGHPRWYFGMKDGETDRLSVIQGPYYSKFLTLDGCLVDNIQALPGCTTKMRDMIAELGNTTPAKSFHFEGFLGFTEEIVRSFGFGNLRNDSSPKWAELLSIMKPADLNGSPYKTGESRISVFITTILSGNCHLGVPETEEEKEERKELEASFRQKDVANAGAYSWFPHDMRMSLNMDRRLVNSLKLRRFAITATGLYALVPMNTQPGDVIAVLVGGMVPFVLRKKIHDGGSTIYPNDLYLDDSTKAVHDGFGAGYAGTSRRPDSPLIKRLRRPPNERIELEAMVPDKVVCGTEDSYDPSWEVVGTAYVHGIMNGEIKTKYENGEADLQTFLLV</sequence>
<organism evidence="2 3">
    <name type="scientific">Cladobotryum mycophilum</name>
    <dbReference type="NCBI Taxonomy" id="491253"/>
    <lineage>
        <taxon>Eukaryota</taxon>
        <taxon>Fungi</taxon>
        <taxon>Dikarya</taxon>
        <taxon>Ascomycota</taxon>
        <taxon>Pezizomycotina</taxon>
        <taxon>Sordariomycetes</taxon>
        <taxon>Hypocreomycetidae</taxon>
        <taxon>Hypocreales</taxon>
        <taxon>Hypocreaceae</taxon>
        <taxon>Cladobotryum</taxon>
    </lineage>
</organism>
<comment type="caution">
    <text evidence="2">The sequence shown here is derived from an EMBL/GenBank/DDBJ whole genome shotgun (WGS) entry which is preliminary data.</text>
</comment>
<dbReference type="Pfam" id="PF06985">
    <property type="entry name" value="HET"/>
    <property type="match status" value="1"/>
</dbReference>
<dbReference type="Proteomes" id="UP001338125">
    <property type="component" value="Unassembled WGS sequence"/>
</dbReference>
<reference evidence="2 3" key="1">
    <citation type="submission" date="2024-01" db="EMBL/GenBank/DDBJ databases">
        <title>Complete genome of Cladobotryum mycophilum ATHUM6906.</title>
        <authorList>
            <person name="Christinaki A.C."/>
            <person name="Myridakis A.I."/>
            <person name="Kouvelis V.N."/>
        </authorList>
    </citation>
    <scope>NUCLEOTIDE SEQUENCE [LARGE SCALE GENOMIC DNA]</scope>
    <source>
        <strain evidence="2 3">ATHUM6906</strain>
    </source>
</reference>
<dbReference type="PANTHER" id="PTHR24148:SF73">
    <property type="entry name" value="HET DOMAIN PROTEIN (AFU_ORTHOLOGUE AFUA_8G01020)"/>
    <property type="match status" value="1"/>
</dbReference>
<keyword evidence="3" id="KW-1185">Reference proteome</keyword>
<gene>
    <name evidence="2" type="ORF">PT974_09793</name>
</gene>